<accession>A0A5M3MVI6</accession>
<evidence type="ECO:0000256" key="1">
    <source>
        <dbReference type="SAM" id="MobiDB-lite"/>
    </source>
</evidence>
<feature type="region of interest" description="Disordered" evidence="1">
    <location>
        <begin position="1"/>
        <end position="45"/>
    </location>
</feature>
<dbReference type="GeneID" id="19210184"/>
<protein>
    <submittedName>
        <fullName evidence="2">Uncharacterized protein</fullName>
    </submittedName>
</protein>
<evidence type="ECO:0000313" key="2">
    <source>
        <dbReference type="EMBL" id="EIW83027.1"/>
    </source>
</evidence>
<sequence>MFSPKATFAPTTGIYLSPLQGAPVSSDDDSIDVGRQSQLSPGYMLRLRRQPEHSLAL</sequence>
<dbReference type="EMBL" id="JH711576">
    <property type="protein sequence ID" value="EIW83027.1"/>
    <property type="molecule type" value="Genomic_DNA"/>
</dbReference>
<dbReference type="Proteomes" id="UP000053558">
    <property type="component" value="Unassembled WGS sequence"/>
</dbReference>
<evidence type="ECO:0000313" key="3">
    <source>
        <dbReference type="Proteomes" id="UP000053558"/>
    </source>
</evidence>
<dbReference type="KEGG" id="cput:CONPUDRAFT_81123"/>
<comment type="caution">
    <text evidence="2">The sequence shown here is derived from an EMBL/GenBank/DDBJ whole genome shotgun (WGS) entry which is preliminary data.</text>
</comment>
<keyword evidence="3" id="KW-1185">Reference proteome</keyword>
<dbReference type="RefSeq" id="XP_007766526.1">
    <property type="nucleotide sequence ID" value="XM_007768336.1"/>
</dbReference>
<reference evidence="3" key="1">
    <citation type="journal article" date="2012" name="Science">
        <title>The Paleozoic origin of enzymatic lignin decomposition reconstructed from 31 fungal genomes.</title>
        <authorList>
            <person name="Floudas D."/>
            <person name="Binder M."/>
            <person name="Riley R."/>
            <person name="Barry K."/>
            <person name="Blanchette R.A."/>
            <person name="Henrissat B."/>
            <person name="Martinez A.T."/>
            <person name="Otillar R."/>
            <person name="Spatafora J.W."/>
            <person name="Yadav J.S."/>
            <person name="Aerts A."/>
            <person name="Benoit I."/>
            <person name="Boyd A."/>
            <person name="Carlson A."/>
            <person name="Copeland A."/>
            <person name="Coutinho P.M."/>
            <person name="de Vries R.P."/>
            <person name="Ferreira P."/>
            <person name="Findley K."/>
            <person name="Foster B."/>
            <person name="Gaskell J."/>
            <person name="Glotzer D."/>
            <person name="Gorecki P."/>
            <person name="Heitman J."/>
            <person name="Hesse C."/>
            <person name="Hori C."/>
            <person name="Igarashi K."/>
            <person name="Jurgens J.A."/>
            <person name="Kallen N."/>
            <person name="Kersten P."/>
            <person name="Kohler A."/>
            <person name="Kuees U."/>
            <person name="Kumar T.K.A."/>
            <person name="Kuo A."/>
            <person name="LaButti K."/>
            <person name="Larrondo L.F."/>
            <person name="Lindquist E."/>
            <person name="Ling A."/>
            <person name="Lombard V."/>
            <person name="Lucas S."/>
            <person name="Lundell T."/>
            <person name="Martin R."/>
            <person name="McLaughlin D.J."/>
            <person name="Morgenstern I."/>
            <person name="Morin E."/>
            <person name="Murat C."/>
            <person name="Nagy L.G."/>
            <person name="Nolan M."/>
            <person name="Ohm R.A."/>
            <person name="Patyshakuliyeva A."/>
            <person name="Rokas A."/>
            <person name="Ruiz-Duenas F.J."/>
            <person name="Sabat G."/>
            <person name="Salamov A."/>
            <person name="Samejima M."/>
            <person name="Schmutz J."/>
            <person name="Slot J.C."/>
            <person name="St John F."/>
            <person name="Stenlid J."/>
            <person name="Sun H."/>
            <person name="Sun S."/>
            <person name="Syed K."/>
            <person name="Tsang A."/>
            <person name="Wiebenga A."/>
            <person name="Young D."/>
            <person name="Pisabarro A."/>
            <person name="Eastwood D.C."/>
            <person name="Martin F."/>
            <person name="Cullen D."/>
            <person name="Grigoriev I.V."/>
            <person name="Hibbett D.S."/>
        </authorList>
    </citation>
    <scope>NUCLEOTIDE SEQUENCE [LARGE SCALE GENOMIC DNA]</scope>
    <source>
        <strain evidence="3">RWD-64-598 SS2</strain>
    </source>
</reference>
<organism evidence="2 3">
    <name type="scientific">Coniophora puteana (strain RWD-64-598)</name>
    <name type="common">Brown rot fungus</name>
    <dbReference type="NCBI Taxonomy" id="741705"/>
    <lineage>
        <taxon>Eukaryota</taxon>
        <taxon>Fungi</taxon>
        <taxon>Dikarya</taxon>
        <taxon>Basidiomycota</taxon>
        <taxon>Agaricomycotina</taxon>
        <taxon>Agaricomycetes</taxon>
        <taxon>Agaricomycetidae</taxon>
        <taxon>Boletales</taxon>
        <taxon>Coniophorineae</taxon>
        <taxon>Coniophoraceae</taxon>
        <taxon>Coniophora</taxon>
    </lineage>
</organism>
<dbReference type="AlphaFoldDB" id="A0A5M3MVI6"/>
<gene>
    <name evidence="2" type="ORF">CONPUDRAFT_81123</name>
</gene>
<name>A0A5M3MVI6_CONPW</name>
<proteinExistence type="predicted"/>